<dbReference type="InterPro" id="IPR008979">
    <property type="entry name" value="Galactose-bd-like_sf"/>
</dbReference>
<dbReference type="Proteomes" id="UP000664256">
    <property type="component" value="Unassembled WGS sequence"/>
</dbReference>
<evidence type="ECO:0000259" key="3">
    <source>
        <dbReference type="Pfam" id="PF02837"/>
    </source>
</evidence>
<dbReference type="Gene3D" id="2.60.120.260">
    <property type="entry name" value="Galactose-binding domain-like"/>
    <property type="match status" value="1"/>
</dbReference>
<evidence type="ECO:0000313" key="4">
    <source>
        <dbReference type="EMBL" id="MBO0450048.1"/>
    </source>
</evidence>
<dbReference type="RefSeq" id="WP_206904315.1">
    <property type="nucleotide sequence ID" value="NZ_JAFLVT010000016.1"/>
</dbReference>
<dbReference type="Gene3D" id="3.20.20.80">
    <property type="entry name" value="Glycosidases"/>
    <property type="match status" value="1"/>
</dbReference>
<dbReference type="SUPFAM" id="SSF51445">
    <property type="entry name" value="(Trans)glycosidases"/>
    <property type="match status" value="1"/>
</dbReference>
<sequence>MTTTIPRPEHPNPQKMRENWRNLNGTWNFAFDFGRSGRDRNWHKVTNDTKNTVLNTNENIFENWQSAPNENPFTQQITVPFCPESSLSGIGYQDFIPACWYQREIILTKEEVTKCCHLHFGAVDYFCEVFVNGHSVGTHQGGYASFYFDISKVMHAGKNTIIVYAEDNMKENRQPVGKQSRFFYSRGCDYTRTTGIWQTVWLEFLPPKHIKTLRYFPNIAEGKIAIEVITNGSGKLNATAFYQGEKMGEATSVLTGNQTMLEISLAKTHLWELGAGRLYDITFTFEEDILQSYFGLREVAMSGYRFLLNGRSVFQRTVLDQGFYPAGIYTAPSDEDLKKDIELSLACGFNGARLHEKAFESRFLYHCDRAGYLVWGEMANWGLDLSESEAVFHFLPEWQELLQRDFNHPAIVTWCPMNETWDVNGRKQRDEIVELIYHTTKQFDSTRPIVDTSGNYHVVTDIYDLHDYCQDPAVFKEHFTGSLQENGEFWDEHHLRQSYQEGLPYCVSEYGGIKWDPDNKPENAWGYGDAPQTEEEFFARYRGLTDVLLQHEKIFGFCYTQLYDVEQERNGLYYYDRKPKFDVQKFKEINSQHARIED</sequence>
<protein>
    <submittedName>
        <fullName evidence="4">Beta-galactosidase</fullName>
    </submittedName>
</protein>
<dbReference type="PANTHER" id="PTHR42732">
    <property type="entry name" value="BETA-GALACTOSIDASE"/>
    <property type="match status" value="1"/>
</dbReference>
<dbReference type="Pfam" id="PF02837">
    <property type="entry name" value="Glyco_hydro_2_N"/>
    <property type="match status" value="1"/>
</dbReference>
<evidence type="ECO:0000256" key="1">
    <source>
        <dbReference type="ARBA" id="ARBA00007401"/>
    </source>
</evidence>
<gene>
    <name evidence="4" type="ORF">JZO76_10990</name>
</gene>
<accession>A0ABS3HBR6</accession>
<comment type="similarity">
    <text evidence="1">Belongs to the glycosyl hydrolase 2 family.</text>
</comment>
<keyword evidence="5" id="KW-1185">Reference proteome</keyword>
<dbReference type="Pfam" id="PF02836">
    <property type="entry name" value="Glyco_hydro_2_C"/>
    <property type="match status" value="1"/>
</dbReference>
<proteinExistence type="inferred from homology"/>
<evidence type="ECO:0000259" key="2">
    <source>
        <dbReference type="Pfam" id="PF02836"/>
    </source>
</evidence>
<feature type="domain" description="Glycosyl hydrolases family 2 sugar binding" evidence="3">
    <location>
        <begin position="21"/>
        <end position="202"/>
    </location>
</feature>
<reference evidence="4 5" key="1">
    <citation type="submission" date="2021-03" db="EMBL/GenBank/DDBJ databases">
        <title>Enterococcal diversity collection.</title>
        <authorList>
            <person name="Gilmore M.S."/>
            <person name="Schwartzman J."/>
            <person name="Van Tyne D."/>
            <person name="Martin M."/>
            <person name="Earl A.M."/>
            <person name="Manson A.L."/>
            <person name="Straub T."/>
            <person name="Salamzade R."/>
            <person name="Saavedra J."/>
            <person name="Lebreton F."/>
            <person name="Prichula J."/>
            <person name="Schaufler K."/>
            <person name="Gaca A."/>
            <person name="Sgardioli B."/>
            <person name="Wagenaar J."/>
            <person name="Strong T."/>
        </authorList>
    </citation>
    <scope>NUCLEOTIDE SEQUENCE [LARGE SCALE GENOMIC DNA]</scope>
    <source>
        <strain evidence="4 5">MJM12</strain>
    </source>
</reference>
<comment type="caution">
    <text evidence="4">The sequence shown here is derived from an EMBL/GenBank/DDBJ whole genome shotgun (WGS) entry which is preliminary data.</text>
</comment>
<dbReference type="EMBL" id="JAFLVT010000016">
    <property type="protein sequence ID" value="MBO0450048.1"/>
    <property type="molecule type" value="Genomic_DNA"/>
</dbReference>
<name>A0ABS3HBR6_9ENTE</name>
<dbReference type="InterPro" id="IPR006104">
    <property type="entry name" value="Glyco_hydro_2_N"/>
</dbReference>
<feature type="domain" description="Glycoside hydrolase family 2 catalytic" evidence="2">
    <location>
        <begin position="333"/>
        <end position="588"/>
    </location>
</feature>
<dbReference type="SUPFAM" id="SSF49785">
    <property type="entry name" value="Galactose-binding domain-like"/>
    <property type="match status" value="1"/>
</dbReference>
<dbReference type="InterPro" id="IPR006103">
    <property type="entry name" value="Glyco_hydro_2_cat"/>
</dbReference>
<dbReference type="InterPro" id="IPR017853">
    <property type="entry name" value="GH"/>
</dbReference>
<organism evidence="4 5">
    <name type="scientific">Candidatus Enterococcus myersii</name>
    <dbReference type="NCBI Taxonomy" id="2815322"/>
    <lineage>
        <taxon>Bacteria</taxon>
        <taxon>Bacillati</taxon>
        <taxon>Bacillota</taxon>
        <taxon>Bacilli</taxon>
        <taxon>Lactobacillales</taxon>
        <taxon>Enterococcaceae</taxon>
        <taxon>Enterococcus</taxon>
    </lineage>
</organism>
<dbReference type="InterPro" id="IPR051913">
    <property type="entry name" value="GH2_Domain-Containing"/>
</dbReference>
<evidence type="ECO:0000313" key="5">
    <source>
        <dbReference type="Proteomes" id="UP000664256"/>
    </source>
</evidence>
<dbReference type="PANTHER" id="PTHR42732:SF3">
    <property type="entry name" value="HYDROLASE"/>
    <property type="match status" value="1"/>
</dbReference>